<dbReference type="SUPFAM" id="SSF53448">
    <property type="entry name" value="Nucleotide-diphospho-sugar transferases"/>
    <property type="match status" value="1"/>
</dbReference>
<gene>
    <name evidence="7" type="ORF">GEOBRER4_n0742</name>
</gene>
<protein>
    <submittedName>
        <fullName evidence="7">Glycosyl transferase, group 2 family</fullName>
    </submittedName>
</protein>
<dbReference type="RefSeq" id="WP_185244266.1">
    <property type="nucleotide sequence ID" value="NZ_AP023213.1"/>
</dbReference>
<dbReference type="InterPro" id="IPR001173">
    <property type="entry name" value="Glyco_trans_2-like"/>
</dbReference>
<dbReference type="PANTHER" id="PTHR43646:SF2">
    <property type="entry name" value="GLYCOSYLTRANSFERASE 2-LIKE DOMAIN-CONTAINING PROTEIN"/>
    <property type="match status" value="1"/>
</dbReference>
<sequence>MSFDEVPELSVVVPVYNEEGNLLPFLETMASQRELHFEVIISDGGAGDGGAALARGFAAQAPFALTLIEGGKGRGAQMNRGAAAARGELLLFLHVDSRFDDPLAFRKAVDALKEARRTGPRVAGRFSLFFDFDGPAPLPYRFYGAKAALDRPGCTHGDQGFMLGRDFFEETGPFQSALPLMEDTFLAERIRERGKWILFPSRIATSPRRFLTEGLLPRQSLNAILMNLATLGHLSLIESLKESYRSQDAAKTLKLRPILHPLYRKMAQLPRRQRWRLWYDTGSYVRSNAWQIAFFLDVVTGGAGEGKGGRFLALHDRLLGRLIDNRGGNCAAALLTWFWFQATMRFSR</sequence>
<dbReference type="Proteomes" id="UP000515472">
    <property type="component" value="Chromosome"/>
</dbReference>
<dbReference type="AlphaFoldDB" id="A0A6S6LVG4"/>
<dbReference type="EMBL" id="AP023213">
    <property type="protein sequence ID" value="BCG45967.1"/>
    <property type="molecule type" value="Genomic_DNA"/>
</dbReference>
<evidence type="ECO:0000256" key="4">
    <source>
        <dbReference type="ARBA" id="ARBA00022679"/>
    </source>
</evidence>
<comment type="subcellular location">
    <subcellularLocation>
        <location evidence="1">Cell membrane</location>
    </subcellularLocation>
</comment>
<dbReference type="InterPro" id="IPR026461">
    <property type="entry name" value="Trfase_2_rSAM/seldom_assoc"/>
</dbReference>
<dbReference type="KEGG" id="gbn:GEOBRER4_07170"/>
<evidence type="ECO:0000313" key="7">
    <source>
        <dbReference type="EMBL" id="BCG45967.1"/>
    </source>
</evidence>
<dbReference type="InterPro" id="IPR029044">
    <property type="entry name" value="Nucleotide-diphossugar_trans"/>
</dbReference>
<evidence type="ECO:0000256" key="3">
    <source>
        <dbReference type="ARBA" id="ARBA00022676"/>
    </source>
</evidence>
<dbReference type="Gene3D" id="3.90.550.10">
    <property type="entry name" value="Spore Coat Polysaccharide Biosynthesis Protein SpsA, Chain A"/>
    <property type="match status" value="1"/>
</dbReference>
<evidence type="ECO:0000313" key="8">
    <source>
        <dbReference type="Proteomes" id="UP000515472"/>
    </source>
</evidence>
<dbReference type="PANTHER" id="PTHR43646">
    <property type="entry name" value="GLYCOSYLTRANSFERASE"/>
    <property type="match status" value="1"/>
</dbReference>
<keyword evidence="2" id="KW-1003">Cell membrane</keyword>
<evidence type="ECO:0000256" key="5">
    <source>
        <dbReference type="ARBA" id="ARBA00023136"/>
    </source>
</evidence>
<keyword evidence="4 7" id="KW-0808">Transferase</keyword>
<dbReference type="GO" id="GO:0016757">
    <property type="term" value="F:glycosyltransferase activity"/>
    <property type="evidence" value="ECO:0007669"/>
    <property type="project" value="UniProtKB-KW"/>
</dbReference>
<dbReference type="NCBIfam" id="TIGR04283">
    <property type="entry name" value="glyco_like_mftF"/>
    <property type="match status" value="1"/>
</dbReference>
<keyword evidence="5" id="KW-0472">Membrane</keyword>
<evidence type="ECO:0000256" key="1">
    <source>
        <dbReference type="ARBA" id="ARBA00004236"/>
    </source>
</evidence>
<keyword evidence="3" id="KW-0328">Glycosyltransferase</keyword>
<dbReference type="Pfam" id="PF00535">
    <property type="entry name" value="Glycos_transf_2"/>
    <property type="match status" value="1"/>
</dbReference>
<proteinExistence type="predicted"/>
<dbReference type="GO" id="GO:0005886">
    <property type="term" value="C:plasma membrane"/>
    <property type="evidence" value="ECO:0007669"/>
    <property type="project" value="UniProtKB-SubCell"/>
</dbReference>
<reference evidence="7 8" key="1">
    <citation type="submission" date="2020-06" db="EMBL/GenBank/DDBJ databases">
        <title>Interaction of electrochemicaly active bacteria, Geobacter bremensis R4 on different carbon anode.</title>
        <authorList>
            <person name="Meng L."/>
            <person name="Yoshida N."/>
        </authorList>
    </citation>
    <scope>NUCLEOTIDE SEQUENCE [LARGE SCALE GENOMIC DNA]</scope>
    <source>
        <strain evidence="7 8">R4</strain>
    </source>
</reference>
<feature type="domain" description="Glycosyltransferase 2-like" evidence="6">
    <location>
        <begin position="10"/>
        <end position="163"/>
    </location>
</feature>
<evidence type="ECO:0000256" key="2">
    <source>
        <dbReference type="ARBA" id="ARBA00022475"/>
    </source>
</evidence>
<organism evidence="7 8">
    <name type="scientific">Citrifermentans bremense</name>
    <dbReference type="NCBI Taxonomy" id="60035"/>
    <lineage>
        <taxon>Bacteria</taxon>
        <taxon>Pseudomonadati</taxon>
        <taxon>Thermodesulfobacteriota</taxon>
        <taxon>Desulfuromonadia</taxon>
        <taxon>Geobacterales</taxon>
        <taxon>Geobacteraceae</taxon>
        <taxon>Citrifermentans</taxon>
    </lineage>
</organism>
<accession>A0A6S6LVG4</accession>
<keyword evidence="8" id="KW-1185">Reference proteome</keyword>
<evidence type="ECO:0000259" key="6">
    <source>
        <dbReference type="Pfam" id="PF00535"/>
    </source>
</evidence>
<name>A0A6S6LVG4_9BACT</name>